<dbReference type="Proteomes" id="UP000324222">
    <property type="component" value="Unassembled WGS sequence"/>
</dbReference>
<keyword evidence="2" id="KW-1185">Reference proteome</keyword>
<dbReference type="AlphaFoldDB" id="A0A5B7H5G0"/>
<name>A0A5B7H5G0_PORTR</name>
<proteinExistence type="predicted"/>
<dbReference type="EMBL" id="VSRR010021955">
    <property type="protein sequence ID" value="MPC64348.1"/>
    <property type="molecule type" value="Genomic_DNA"/>
</dbReference>
<reference evidence="1 2" key="1">
    <citation type="submission" date="2019-05" db="EMBL/GenBank/DDBJ databases">
        <title>Another draft genome of Portunus trituberculatus and its Hox gene families provides insights of decapod evolution.</title>
        <authorList>
            <person name="Jeong J.-H."/>
            <person name="Song I."/>
            <person name="Kim S."/>
            <person name="Choi T."/>
            <person name="Kim D."/>
            <person name="Ryu S."/>
            <person name="Kim W."/>
        </authorList>
    </citation>
    <scope>NUCLEOTIDE SEQUENCE [LARGE SCALE GENOMIC DNA]</scope>
    <source>
        <tissue evidence="1">Muscle</tissue>
    </source>
</reference>
<evidence type="ECO:0000313" key="2">
    <source>
        <dbReference type="Proteomes" id="UP000324222"/>
    </source>
</evidence>
<accession>A0A5B7H5G0</accession>
<comment type="caution">
    <text evidence="1">The sequence shown here is derived from an EMBL/GenBank/DDBJ whole genome shotgun (WGS) entry which is preliminary data.</text>
</comment>
<evidence type="ECO:0000313" key="1">
    <source>
        <dbReference type="EMBL" id="MPC64348.1"/>
    </source>
</evidence>
<organism evidence="1 2">
    <name type="scientific">Portunus trituberculatus</name>
    <name type="common">Swimming crab</name>
    <name type="synonym">Neptunus trituberculatus</name>
    <dbReference type="NCBI Taxonomy" id="210409"/>
    <lineage>
        <taxon>Eukaryota</taxon>
        <taxon>Metazoa</taxon>
        <taxon>Ecdysozoa</taxon>
        <taxon>Arthropoda</taxon>
        <taxon>Crustacea</taxon>
        <taxon>Multicrustacea</taxon>
        <taxon>Malacostraca</taxon>
        <taxon>Eumalacostraca</taxon>
        <taxon>Eucarida</taxon>
        <taxon>Decapoda</taxon>
        <taxon>Pleocyemata</taxon>
        <taxon>Brachyura</taxon>
        <taxon>Eubrachyura</taxon>
        <taxon>Portunoidea</taxon>
        <taxon>Portunidae</taxon>
        <taxon>Portuninae</taxon>
        <taxon>Portunus</taxon>
    </lineage>
</organism>
<gene>
    <name evidence="1" type="ORF">E2C01_058462</name>
</gene>
<protein>
    <submittedName>
        <fullName evidence="1">Uncharacterized protein</fullName>
    </submittedName>
</protein>
<sequence>MREEHSAEWRREQCVWRDEAGRDEERRGASKYHATRKDSLTKRVFHHHTAAYHNTTLAHHTTSKHST</sequence>